<sequence>AYYDDSRYEKIIGMLAKATTRYVNQRTKYWESGILIKNLQK</sequence>
<evidence type="ECO:0000313" key="2">
    <source>
        <dbReference type="Proteomes" id="UP000789342"/>
    </source>
</evidence>
<dbReference type="Proteomes" id="UP000789342">
    <property type="component" value="Unassembled WGS sequence"/>
</dbReference>
<keyword evidence="2" id="KW-1185">Reference proteome</keyword>
<comment type="caution">
    <text evidence="1">The sequence shown here is derived from an EMBL/GenBank/DDBJ whole genome shotgun (WGS) entry which is preliminary data.</text>
</comment>
<gene>
    <name evidence="1" type="ORF">AMORRO_LOCUS6371</name>
</gene>
<proteinExistence type="predicted"/>
<name>A0A9N9BI73_9GLOM</name>
<reference evidence="1" key="1">
    <citation type="submission" date="2021-06" db="EMBL/GenBank/DDBJ databases">
        <authorList>
            <person name="Kallberg Y."/>
            <person name="Tangrot J."/>
            <person name="Rosling A."/>
        </authorList>
    </citation>
    <scope>NUCLEOTIDE SEQUENCE</scope>
    <source>
        <strain evidence="1">CL551</strain>
    </source>
</reference>
<evidence type="ECO:0000313" key="1">
    <source>
        <dbReference type="EMBL" id="CAG8568895.1"/>
    </source>
</evidence>
<organism evidence="1 2">
    <name type="scientific">Acaulospora morrowiae</name>
    <dbReference type="NCBI Taxonomy" id="94023"/>
    <lineage>
        <taxon>Eukaryota</taxon>
        <taxon>Fungi</taxon>
        <taxon>Fungi incertae sedis</taxon>
        <taxon>Mucoromycota</taxon>
        <taxon>Glomeromycotina</taxon>
        <taxon>Glomeromycetes</taxon>
        <taxon>Diversisporales</taxon>
        <taxon>Acaulosporaceae</taxon>
        <taxon>Acaulospora</taxon>
    </lineage>
</organism>
<feature type="non-terminal residue" evidence="1">
    <location>
        <position position="1"/>
    </location>
</feature>
<accession>A0A9N9BI73</accession>
<protein>
    <submittedName>
        <fullName evidence="1">15738_t:CDS:1</fullName>
    </submittedName>
</protein>
<dbReference type="AlphaFoldDB" id="A0A9N9BI73"/>
<dbReference type="EMBL" id="CAJVPV010004211">
    <property type="protein sequence ID" value="CAG8568895.1"/>
    <property type="molecule type" value="Genomic_DNA"/>
</dbReference>